<evidence type="ECO:0000313" key="1">
    <source>
        <dbReference type="EMBL" id="TFH96300.1"/>
    </source>
</evidence>
<dbReference type="RefSeq" id="WP_134849636.1">
    <property type="nucleotide sequence ID" value="NZ_CP197400.1"/>
</dbReference>
<protein>
    <submittedName>
        <fullName evidence="1">PepSY domain-containing protein</fullName>
    </submittedName>
</protein>
<organism evidence="1 2">
    <name type="scientific">Porphyromonas levii</name>
    <dbReference type="NCBI Taxonomy" id="28114"/>
    <lineage>
        <taxon>Bacteria</taxon>
        <taxon>Pseudomonadati</taxon>
        <taxon>Bacteroidota</taxon>
        <taxon>Bacteroidia</taxon>
        <taxon>Bacteroidales</taxon>
        <taxon>Porphyromonadaceae</taxon>
        <taxon>Porphyromonas</taxon>
    </lineage>
</organism>
<dbReference type="InterPro" id="IPR005625">
    <property type="entry name" value="PepSY-ass_TM"/>
</dbReference>
<dbReference type="STRING" id="1122973.GCA_000379925_01844"/>
<dbReference type="AlphaFoldDB" id="A0A4Y8WQH3"/>
<dbReference type="PANTHER" id="PTHR34219">
    <property type="entry name" value="IRON-REGULATED INNER MEMBRANE PROTEIN-RELATED"/>
    <property type="match status" value="1"/>
</dbReference>
<accession>A0A4Y8WQH3</accession>
<dbReference type="EMBL" id="SPNC01000024">
    <property type="protein sequence ID" value="TFH96300.1"/>
    <property type="molecule type" value="Genomic_DNA"/>
</dbReference>
<sequence>MKVWSGVHKWLGALLAPMMFVWFLSGLGMLFLAFPKLGDQDIVHRDTIGGVLPSLQQILAQVPEGEELKHLELTTHSGVPIIQVTTDQQSLLFVADTLFAPVAESGVSYSYIQEQAGRWSSYPIKSIDELYQLDPWIPYSSLKEHFPIYRIKYDDPEKSYLYLSSQTGEALQYCTRKGRIEGALSTIPHMLYFWQLRQNRDIWLAVVTILSGLCAIMCLAGIVVGIRYYRFSWKRKGRLQSPYKKGSYRLHHISGMLFGFFAMMFALSGLLSMQDLPSWLVKEHNPKLKSTLRKSDKVDFSSFVLDYRELLKLGEVKDIAFEQFGTQPYYTVTYRDTVAKFDATSPSIEPLYLTEKVVLKRLSRHIDSPMSIELLETYDNYYVSNIESATLPVYKVVASDPDKSHIYVTPTEASVRYFNTNSRVKKWIYPAFHSLRVKYFAEHPVLRKGLITLVCIGGLVLSVTGMIIGIRFWGRLLRKSKIKAKK</sequence>
<proteinExistence type="predicted"/>
<dbReference type="Proteomes" id="UP000297225">
    <property type="component" value="Unassembled WGS sequence"/>
</dbReference>
<gene>
    <name evidence="1" type="ORF">E4P47_02665</name>
</gene>
<dbReference type="OrthoDB" id="9760788at2"/>
<reference evidence="1 2" key="1">
    <citation type="submission" date="2019-03" db="EMBL/GenBank/DDBJ databases">
        <title>Porphyromonas levii Isolated from the Uterus of Dairy Cows.</title>
        <authorList>
            <person name="Francis A.M."/>
        </authorList>
    </citation>
    <scope>NUCLEOTIDE SEQUENCE [LARGE SCALE GENOMIC DNA]</scope>
    <source>
        <strain evidence="1 2">AF5678</strain>
    </source>
</reference>
<dbReference type="GeneID" id="66797300"/>
<dbReference type="PANTHER" id="PTHR34219:SF6">
    <property type="entry name" value="BLR3280 PROTEIN"/>
    <property type="match status" value="1"/>
</dbReference>
<evidence type="ECO:0000313" key="2">
    <source>
        <dbReference type="Proteomes" id="UP000297225"/>
    </source>
</evidence>
<keyword evidence="2" id="KW-1185">Reference proteome</keyword>
<comment type="caution">
    <text evidence="1">The sequence shown here is derived from an EMBL/GenBank/DDBJ whole genome shotgun (WGS) entry which is preliminary data.</text>
</comment>
<dbReference type="Pfam" id="PF03929">
    <property type="entry name" value="PepSY_TM"/>
    <property type="match status" value="1"/>
</dbReference>
<name>A0A4Y8WQH3_9PORP</name>